<evidence type="ECO:0000259" key="5">
    <source>
        <dbReference type="PROSITE" id="PS50977"/>
    </source>
</evidence>
<dbReference type="SUPFAM" id="SSF48498">
    <property type="entry name" value="Tetracyclin repressor-like, C-terminal domain"/>
    <property type="match status" value="1"/>
</dbReference>
<evidence type="ECO:0000313" key="6">
    <source>
        <dbReference type="EMBL" id="WXA99937.1"/>
    </source>
</evidence>
<keyword evidence="3" id="KW-0804">Transcription</keyword>
<protein>
    <submittedName>
        <fullName evidence="6">TetR/AcrR family transcriptional regulator</fullName>
    </submittedName>
</protein>
<gene>
    <name evidence="6" type="ORF">LZC95_24365</name>
</gene>
<dbReference type="PROSITE" id="PS01081">
    <property type="entry name" value="HTH_TETR_1"/>
    <property type="match status" value="1"/>
</dbReference>
<dbReference type="InterPro" id="IPR011075">
    <property type="entry name" value="TetR_C"/>
</dbReference>
<dbReference type="Pfam" id="PF00440">
    <property type="entry name" value="TetR_N"/>
    <property type="match status" value="1"/>
</dbReference>
<dbReference type="Proteomes" id="UP001379533">
    <property type="component" value="Chromosome"/>
</dbReference>
<dbReference type="InterPro" id="IPR023772">
    <property type="entry name" value="DNA-bd_HTH_TetR-type_CS"/>
</dbReference>
<dbReference type="Gene3D" id="1.10.10.60">
    <property type="entry name" value="Homeodomain-like"/>
    <property type="match status" value="1"/>
</dbReference>
<keyword evidence="2 4" id="KW-0238">DNA-binding</keyword>
<evidence type="ECO:0000256" key="2">
    <source>
        <dbReference type="ARBA" id="ARBA00023125"/>
    </source>
</evidence>
<sequence>MARPREFDIEVALHDAIDVFWTLGYGGASMEELIKGMGLTKGSLYKAFGDKRSLFLMALQRYIDERLTRYEVGLTRPGSPKAAIREILLDYVKRATDPFDTRGCLVTNTTTEMATRDPEIARVLAGMFARLEDLFAGAIARAKASGEVDASKDERALARFFVLTIQGVRVMSHMRPDPRHLASSVEVALSALSSGPISRTPDNPAPAH</sequence>
<dbReference type="InterPro" id="IPR036271">
    <property type="entry name" value="Tet_transcr_reg_TetR-rel_C_sf"/>
</dbReference>
<evidence type="ECO:0000313" key="7">
    <source>
        <dbReference type="Proteomes" id="UP001379533"/>
    </source>
</evidence>
<accession>A0ABZ2KQD8</accession>
<proteinExistence type="predicted"/>
<dbReference type="Gene3D" id="1.10.357.10">
    <property type="entry name" value="Tetracycline Repressor, domain 2"/>
    <property type="match status" value="1"/>
</dbReference>
<keyword evidence="1" id="KW-0805">Transcription regulation</keyword>
<evidence type="ECO:0000256" key="3">
    <source>
        <dbReference type="ARBA" id="ARBA00023163"/>
    </source>
</evidence>
<evidence type="ECO:0000256" key="1">
    <source>
        <dbReference type="ARBA" id="ARBA00023015"/>
    </source>
</evidence>
<reference evidence="6 7" key="1">
    <citation type="submission" date="2021-12" db="EMBL/GenBank/DDBJ databases">
        <title>Discovery of the Pendulisporaceae a myxobacterial family with distinct sporulation behavior and unique specialized metabolism.</title>
        <authorList>
            <person name="Garcia R."/>
            <person name="Popoff A."/>
            <person name="Bader C.D."/>
            <person name="Loehr J."/>
            <person name="Walesch S."/>
            <person name="Walt C."/>
            <person name="Boldt J."/>
            <person name="Bunk B."/>
            <person name="Haeckl F.J.F.P.J."/>
            <person name="Gunesch A.P."/>
            <person name="Birkelbach J."/>
            <person name="Nuebel U."/>
            <person name="Pietschmann T."/>
            <person name="Bach T."/>
            <person name="Mueller R."/>
        </authorList>
    </citation>
    <scope>NUCLEOTIDE SEQUENCE [LARGE SCALE GENOMIC DNA]</scope>
    <source>
        <strain evidence="6 7">MSr12523</strain>
    </source>
</reference>
<dbReference type="InterPro" id="IPR001647">
    <property type="entry name" value="HTH_TetR"/>
</dbReference>
<name>A0ABZ2KQD8_9BACT</name>
<dbReference type="EMBL" id="CP089982">
    <property type="protein sequence ID" value="WXA99937.1"/>
    <property type="molecule type" value="Genomic_DNA"/>
</dbReference>
<feature type="DNA-binding region" description="H-T-H motif" evidence="4">
    <location>
        <begin position="29"/>
        <end position="48"/>
    </location>
</feature>
<dbReference type="PANTHER" id="PTHR47506">
    <property type="entry name" value="TRANSCRIPTIONAL REGULATORY PROTEIN"/>
    <property type="match status" value="1"/>
</dbReference>
<keyword evidence="7" id="KW-1185">Reference proteome</keyword>
<organism evidence="6 7">
    <name type="scientific">Pendulispora brunnea</name>
    <dbReference type="NCBI Taxonomy" id="2905690"/>
    <lineage>
        <taxon>Bacteria</taxon>
        <taxon>Pseudomonadati</taxon>
        <taxon>Myxococcota</taxon>
        <taxon>Myxococcia</taxon>
        <taxon>Myxococcales</taxon>
        <taxon>Sorangiineae</taxon>
        <taxon>Pendulisporaceae</taxon>
        <taxon>Pendulispora</taxon>
    </lineage>
</organism>
<feature type="domain" description="HTH tetR-type" evidence="5">
    <location>
        <begin position="6"/>
        <end position="66"/>
    </location>
</feature>
<dbReference type="Pfam" id="PF16925">
    <property type="entry name" value="TetR_C_13"/>
    <property type="match status" value="1"/>
</dbReference>
<dbReference type="InterPro" id="IPR009057">
    <property type="entry name" value="Homeodomain-like_sf"/>
</dbReference>
<dbReference type="SUPFAM" id="SSF46689">
    <property type="entry name" value="Homeodomain-like"/>
    <property type="match status" value="1"/>
</dbReference>
<dbReference type="PANTHER" id="PTHR47506:SF10">
    <property type="entry name" value="TRANSCRIPTIONAL REGULATORY PROTEIN"/>
    <property type="match status" value="1"/>
</dbReference>
<dbReference type="PROSITE" id="PS50977">
    <property type="entry name" value="HTH_TETR_2"/>
    <property type="match status" value="1"/>
</dbReference>
<dbReference type="RefSeq" id="WP_394850578.1">
    <property type="nucleotide sequence ID" value="NZ_CP089982.1"/>
</dbReference>
<evidence type="ECO:0000256" key="4">
    <source>
        <dbReference type="PROSITE-ProRule" id="PRU00335"/>
    </source>
</evidence>